<keyword evidence="2" id="KW-0472">Membrane</keyword>
<keyword evidence="2" id="KW-1133">Transmembrane helix</keyword>
<proteinExistence type="predicted"/>
<evidence type="ECO:0000313" key="3">
    <source>
        <dbReference type="EMBL" id="WFC97456.1"/>
    </source>
</evidence>
<organism evidence="3 4">
    <name type="scientific">Malassezia yamatoensis</name>
    <dbReference type="NCBI Taxonomy" id="253288"/>
    <lineage>
        <taxon>Eukaryota</taxon>
        <taxon>Fungi</taxon>
        <taxon>Dikarya</taxon>
        <taxon>Basidiomycota</taxon>
        <taxon>Ustilaginomycotina</taxon>
        <taxon>Malasseziomycetes</taxon>
        <taxon>Malasseziales</taxon>
        <taxon>Malasseziaceae</taxon>
        <taxon>Malassezia</taxon>
    </lineage>
</organism>
<feature type="region of interest" description="Disordered" evidence="1">
    <location>
        <begin position="1"/>
        <end position="75"/>
    </location>
</feature>
<protein>
    <submittedName>
        <fullName evidence="3">Uncharacterized protein</fullName>
    </submittedName>
</protein>
<evidence type="ECO:0000256" key="1">
    <source>
        <dbReference type="SAM" id="MobiDB-lite"/>
    </source>
</evidence>
<keyword evidence="4" id="KW-1185">Reference proteome</keyword>
<dbReference type="Proteomes" id="UP001219567">
    <property type="component" value="Chromosome 1"/>
</dbReference>
<evidence type="ECO:0000256" key="2">
    <source>
        <dbReference type="SAM" id="Phobius"/>
    </source>
</evidence>
<feature type="compositionally biased region" description="Polar residues" evidence="1">
    <location>
        <begin position="18"/>
        <end position="48"/>
    </location>
</feature>
<dbReference type="AlphaFoldDB" id="A0AAJ5YP12"/>
<accession>A0AAJ5YP12</accession>
<dbReference type="EMBL" id="CP119943">
    <property type="protein sequence ID" value="WFC97456.1"/>
    <property type="molecule type" value="Genomic_DNA"/>
</dbReference>
<feature type="transmembrane region" description="Helical" evidence="2">
    <location>
        <begin position="88"/>
        <end position="109"/>
    </location>
</feature>
<keyword evidence="2" id="KW-0812">Transmembrane</keyword>
<sequence length="138" mass="15044">MRMITSKHTPEVAAQVPPVSTNQPSTPASSLPTSGMSPRSPQELSHSTAMPVGQAPRIPHVTASEANRGRPQRPSKHRLVYSEIFGPMAWVLAYSTATYFALALVWNLLARSEEQSGQNQQISSLQRQIRAAVGNKEI</sequence>
<gene>
    <name evidence="3" type="ORF">MYAM1_000170</name>
</gene>
<name>A0AAJ5YP12_9BASI</name>
<reference evidence="3 4" key="1">
    <citation type="submission" date="2023-03" db="EMBL/GenBank/DDBJ databases">
        <title>Mating type loci evolution in Malassezia.</title>
        <authorList>
            <person name="Coelho M.A."/>
        </authorList>
    </citation>
    <scope>NUCLEOTIDE SEQUENCE [LARGE SCALE GENOMIC DNA]</scope>
    <source>
        <strain evidence="3 4">CBS 9725</strain>
    </source>
</reference>
<evidence type="ECO:0000313" key="4">
    <source>
        <dbReference type="Proteomes" id="UP001219567"/>
    </source>
</evidence>